<organism evidence="1 2">
    <name type="scientific">Halobacillus campisalis</name>
    <dbReference type="NCBI Taxonomy" id="435909"/>
    <lineage>
        <taxon>Bacteria</taxon>
        <taxon>Bacillati</taxon>
        <taxon>Bacillota</taxon>
        <taxon>Bacilli</taxon>
        <taxon>Bacillales</taxon>
        <taxon>Bacillaceae</taxon>
        <taxon>Halobacillus</taxon>
    </lineage>
</organism>
<keyword evidence="2" id="KW-1185">Reference proteome</keyword>
<dbReference type="EMBL" id="JBHTBY010000011">
    <property type="protein sequence ID" value="MFC7321651.1"/>
    <property type="molecule type" value="Genomic_DNA"/>
</dbReference>
<name>A0ABW2K623_9BACI</name>
<comment type="caution">
    <text evidence="1">The sequence shown here is derived from an EMBL/GenBank/DDBJ whole genome shotgun (WGS) entry which is preliminary data.</text>
</comment>
<sequence length="398" mass="44360">MGQRIGNVGLLNLMNATEESLQDIERINNIGMVLYPKEKAHLLPKLNAGNIGHCVELPEGYQVVNSDVHVDQAYLRSLTEGLRLFVNGNLIIEHDVQSEELKESLLELKVNGKIYSPGRLTGSLFHLISHGVMDVESYEGEELRFENGDFELTNAYLHSAETAIRLTVNGKLKLHADLDLDLFQQKIHQIEVNGVVILYALQETAFYKKTGSLTSAKVEVIPEGYLQLTKQVRLNSRSIKRFYGKKLYTKKPVIIEADVTREAFSIAAIHSTSIVVCPEEIEDLVYEACPSLDTEVLSYEDRFLFIEGEERWTNEQLEALQHPTAFIVEGMLTLGSDVSSEVHLSKVKTLDIFGAVVVENAALKGSLQQLIRVNTGVIEDDHKKGIGSSLGNLGELML</sequence>
<gene>
    <name evidence="1" type="ORF">ACFQMN_12265</name>
</gene>
<accession>A0ABW2K623</accession>
<evidence type="ECO:0000313" key="2">
    <source>
        <dbReference type="Proteomes" id="UP001596494"/>
    </source>
</evidence>
<proteinExistence type="predicted"/>
<protein>
    <submittedName>
        <fullName evidence="1">Uncharacterized protein</fullName>
    </submittedName>
</protein>
<dbReference type="Proteomes" id="UP001596494">
    <property type="component" value="Unassembled WGS sequence"/>
</dbReference>
<reference evidence="2" key="1">
    <citation type="journal article" date="2019" name="Int. J. Syst. Evol. Microbiol.">
        <title>The Global Catalogue of Microorganisms (GCM) 10K type strain sequencing project: providing services to taxonomists for standard genome sequencing and annotation.</title>
        <authorList>
            <consortium name="The Broad Institute Genomics Platform"/>
            <consortium name="The Broad Institute Genome Sequencing Center for Infectious Disease"/>
            <person name="Wu L."/>
            <person name="Ma J."/>
        </authorList>
    </citation>
    <scope>NUCLEOTIDE SEQUENCE [LARGE SCALE GENOMIC DNA]</scope>
    <source>
        <strain evidence="2">CCUG 73951</strain>
    </source>
</reference>
<evidence type="ECO:0000313" key="1">
    <source>
        <dbReference type="EMBL" id="MFC7321651.1"/>
    </source>
</evidence>
<dbReference type="RefSeq" id="WP_289216633.1">
    <property type="nucleotide sequence ID" value="NZ_JAPVRC010000007.1"/>
</dbReference>